<dbReference type="Proteomes" id="UP000712673">
    <property type="component" value="Unassembled WGS sequence"/>
</dbReference>
<dbReference type="EMBL" id="VGLS01000026">
    <property type="protein sequence ID" value="MBM3222503.1"/>
    <property type="molecule type" value="Genomic_DNA"/>
</dbReference>
<dbReference type="SUPFAM" id="SSF50249">
    <property type="entry name" value="Nucleic acid-binding proteins"/>
    <property type="match status" value="1"/>
</dbReference>
<name>A0A937VXS3_UNCTE</name>
<evidence type="ECO:0008006" key="5">
    <source>
        <dbReference type="Google" id="ProtNLM"/>
    </source>
</evidence>
<feature type="domain" description="ChsH2 rubredoxin-like zinc ribbon" evidence="2">
    <location>
        <begin position="55"/>
        <end position="89"/>
    </location>
</feature>
<reference evidence="3" key="1">
    <citation type="submission" date="2019-03" db="EMBL/GenBank/DDBJ databases">
        <title>Lake Tanganyika Metagenome-Assembled Genomes (MAGs).</title>
        <authorList>
            <person name="Tran P."/>
        </authorList>
    </citation>
    <scope>NUCLEOTIDE SEQUENCE</scope>
    <source>
        <strain evidence="3">K_DeepCast_65m_m2_066</strain>
    </source>
</reference>
<dbReference type="Gene3D" id="6.10.30.10">
    <property type="match status" value="1"/>
</dbReference>
<dbReference type="Pfam" id="PF01796">
    <property type="entry name" value="OB_ChsH2_C"/>
    <property type="match status" value="1"/>
</dbReference>
<dbReference type="InterPro" id="IPR012340">
    <property type="entry name" value="NA-bd_OB-fold"/>
</dbReference>
<dbReference type="AlphaFoldDB" id="A0A937VXS3"/>
<dbReference type="PANTHER" id="PTHR34075">
    <property type="entry name" value="BLR3430 PROTEIN"/>
    <property type="match status" value="1"/>
</dbReference>
<dbReference type="PANTHER" id="PTHR34075:SF5">
    <property type="entry name" value="BLR3430 PROTEIN"/>
    <property type="match status" value="1"/>
</dbReference>
<comment type="caution">
    <text evidence="3">The sequence shown here is derived from an EMBL/GenBank/DDBJ whole genome shotgun (WGS) entry which is preliminary data.</text>
</comment>
<evidence type="ECO:0000313" key="4">
    <source>
        <dbReference type="Proteomes" id="UP000712673"/>
    </source>
</evidence>
<protein>
    <recommendedName>
        <fullName evidence="5">DUF35 domain-containing protein</fullName>
    </recommendedName>
</protein>
<dbReference type="InterPro" id="IPR002878">
    <property type="entry name" value="ChsH2_C"/>
</dbReference>
<evidence type="ECO:0000259" key="1">
    <source>
        <dbReference type="Pfam" id="PF01796"/>
    </source>
</evidence>
<sequence>MPPGTGCRDLHEHGLGQSGDGKCPHYAEVTAMPAVQYRGMNLIVPENDGEFLGFFEAAKQHKLVVKKCTDCGLLRYPPGAGCPWCQSLEWTWQEVSGKGTIYSYEIIVHSIQPGFRDVTPLPVVIIELDEQRGVPTPQEGLRMITNLVDAQFNPEAEANVAIGKRVQVVFQDLAEDFALPQFTLSNEPPQGPVWQFPS</sequence>
<proteinExistence type="predicted"/>
<evidence type="ECO:0000313" key="3">
    <source>
        <dbReference type="EMBL" id="MBM3222503.1"/>
    </source>
</evidence>
<gene>
    <name evidence="3" type="ORF">FJZ47_01680</name>
</gene>
<organism evidence="3 4">
    <name type="scientific">Tectimicrobiota bacterium</name>
    <dbReference type="NCBI Taxonomy" id="2528274"/>
    <lineage>
        <taxon>Bacteria</taxon>
        <taxon>Pseudomonadati</taxon>
        <taxon>Nitrospinota/Tectimicrobiota group</taxon>
        <taxon>Candidatus Tectimicrobiota</taxon>
    </lineage>
</organism>
<dbReference type="InterPro" id="IPR022002">
    <property type="entry name" value="ChsH2_Znr"/>
</dbReference>
<dbReference type="Pfam" id="PF12172">
    <property type="entry name" value="zf-ChsH2"/>
    <property type="match status" value="1"/>
</dbReference>
<dbReference type="InterPro" id="IPR052513">
    <property type="entry name" value="Thioester_dehydratase-like"/>
</dbReference>
<feature type="domain" description="ChsH2 C-terminal OB-fold" evidence="1">
    <location>
        <begin position="92"/>
        <end position="171"/>
    </location>
</feature>
<accession>A0A937VXS3</accession>
<evidence type="ECO:0000259" key="2">
    <source>
        <dbReference type="Pfam" id="PF12172"/>
    </source>
</evidence>